<feature type="transmembrane region" description="Helical" evidence="1">
    <location>
        <begin position="235"/>
        <end position="257"/>
    </location>
</feature>
<dbReference type="Proteomes" id="UP000659388">
    <property type="component" value="Unassembled WGS sequence"/>
</dbReference>
<dbReference type="Pfam" id="PF02405">
    <property type="entry name" value="MlaE"/>
    <property type="match status" value="1"/>
</dbReference>
<comment type="caution">
    <text evidence="2">The sequence shown here is derived from an EMBL/GenBank/DDBJ whole genome shotgun (WGS) entry which is preliminary data.</text>
</comment>
<protein>
    <submittedName>
        <fullName evidence="2">ABC transporter permease</fullName>
    </submittedName>
</protein>
<keyword evidence="1" id="KW-0812">Transmembrane</keyword>
<dbReference type="GO" id="GO:0043190">
    <property type="term" value="C:ATP-binding cassette (ABC) transporter complex"/>
    <property type="evidence" value="ECO:0007669"/>
    <property type="project" value="InterPro"/>
</dbReference>
<reference evidence="2" key="1">
    <citation type="submission" date="2021-01" db="EMBL/GenBank/DDBJ databases">
        <title>Fulvivirga kasyanovii gen. nov., sp nov., a novel member of the phylum Bacteroidetes isolated from seawater in a mussel farm.</title>
        <authorList>
            <person name="Zhao L.-H."/>
            <person name="Wang Z.-J."/>
        </authorList>
    </citation>
    <scope>NUCLEOTIDE SEQUENCE</scope>
    <source>
        <strain evidence="2">2943</strain>
    </source>
</reference>
<evidence type="ECO:0000313" key="2">
    <source>
        <dbReference type="EMBL" id="MBL3658364.1"/>
    </source>
</evidence>
<evidence type="ECO:0000256" key="1">
    <source>
        <dbReference type="SAM" id="Phobius"/>
    </source>
</evidence>
<feature type="transmembrane region" description="Helical" evidence="1">
    <location>
        <begin position="190"/>
        <end position="214"/>
    </location>
</feature>
<accession>A0A937FBX7</accession>
<organism evidence="2 3">
    <name type="scientific">Fulvivirga sediminis</name>
    <dbReference type="NCBI Taxonomy" id="2803949"/>
    <lineage>
        <taxon>Bacteria</taxon>
        <taxon>Pseudomonadati</taxon>
        <taxon>Bacteroidota</taxon>
        <taxon>Cytophagia</taxon>
        <taxon>Cytophagales</taxon>
        <taxon>Fulvivirgaceae</taxon>
        <taxon>Fulvivirga</taxon>
    </lineage>
</organism>
<dbReference type="EMBL" id="JAESIY010000012">
    <property type="protein sequence ID" value="MBL3658364.1"/>
    <property type="molecule type" value="Genomic_DNA"/>
</dbReference>
<feature type="transmembrane region" description="Helical" evidence="1">
    <location>
        <begin position="54"/>
        <end position="72"/>
    </location>
</feature>
<gene>
    <name evidence="2" type="ORF">JL102_19585</name>
</gene>
<keyword evidence="3" id="KW-1185">Reference proteome</keyword>
<keyword evidence="1" id="KW-1133">Transmembrane helix</keyword>
<keyword evidence="1" id="KW-0472">Membrane</keyword>
<dbReference type="InterPro" id="IPR030802">
    <property type="entry name" value="Permease_MalE"/>
</dbReference>
<dbReference type="PANTHER" id="PTHR30188:SF4">
    <property type="entry name" value="PROTEIN TRIGALACTOSYLDIACYLGLYCEROL 1, CHLOROPLASTIC"/>
    <property type="match status" value="1"/>
</dbReference>
<dbReference type="GO" id="GO:0005548">
    <property type="term" value="F:phospholipid transporter activity"/>
    <property type="evidence" value="ECO:0007669"/>
    <property type="project" value="TreeGrafter"/>
</dbReference>
<evidence type="ECO:0000313" key="3">
    <source>
        <dbReference type="Proteomes" id="UP000659388"/>
    </source>
</evidence>
<dbReference type="AlphaFoldDB" id="A0A937FBX7"/>
<sequence length="258" mass="27684">MKITESLPDSLQKFLINIAGIGRYSALFFRQIFRGPLEIREIINQSYKLGYQSLFLVTTTGFIIGMVMTLQTKPTLEQFGAESWLPAMVSISIIREIGPVLTALVCAGKVGSGIGAELGSMKVTEQIDAMTVSGANSFNYLVVSRVIATSLMVPVLVFYADAVSLIGSYVGVNLEGDVSVQLFYHQSLGALVFSDIVPAVAKTFFFGFAIGIIGCYEGVNASKGTTGVGNAANRAVVISSMFIFVIDLMAVQLTQLFI</sequence>
<feature type="transmembrane region" description="Helical" evidence="1">
    <location>
        <begin position="146"/>
        <end position="170"/>
    </location>
</feature>
<name>A0A937FBX7_9BACT</name>
<dbReference type="RefSeq" id="WP_202246156.1">
    <property type="nucleotide sequence ID" value="NZ_JAESIY010000012.1"/>
</dbReference>
<proteinExistence type="predicted"/>
<dbReference type="PANTHER" id="PTHR30188">
    <property type="entry name" value="ABC TRANSPORTER PERMEASE PROTEIN-RELATED"/>
    <property type="match status" value="1"/>
</dbReference>